<dbReference type="CDD" id="cd07197">
    <property type="entry name" value="nitrilase"/>
    <property type="match status" value="1"/>
</dbReference>
<dbReference type="SUPFAM" id="SSF56317">
    <property type="entry name" value="Carbon-nitrogen hydrolase"/>
    <property type="match status" value="1"/>
</dbReference>
<dbReference type="RefSeq" id="WP_179778722.1">
    <property type="nucleotide sequence ID" value="NZ_JACCHK010000001.1"/>
</dbReference>
<evidence type="ECO:0000259" key="2">
    <source>
        <dbReference type="PROSITE" id="PS50263"/>
    </source>
</evidence>
<feature type="domain" description="CN hydrolase" evidence="2">
    <location>
        <begin position="35"/>
        <end position="261"/>
    </location>
</feature>
<organism evidence="3 4">
    <name type="scientific">Micromonospora jinlongensis</name>
    <dbReference type="NCBI Taxonomy" id="1287877"/>
    <lineage>
        <taxon>Bacteria</taxon>
        <taxon>Bacillati</taxon>
        <taxon>Actinomycetota</taxon>
        <taxon>Actinomycetes</taxon>
        <taxon>Micromonosporales</taxon>
        <taxon>Micromonosporaceae</taxon>
        <taxon>Micromonospora</taxon>
    </lineage>
</organism>
<evidence type="ECO:0000256" key="1">
    <source>
        <dbReference type="ARBA" id="ARBA00022801"/>
    </source>
</evidence>
<keyword evidence="4" id="KW-1185">Reference proteome</keyword>
<dbReference type="EMBL" id="JACCHK010000001">
    <property type="protein sequence ID" value="NYH40641.1"/>
    <property type="molecule type" value="Genomic_DNA"/>
</dbReference>
<dbReference type="InterPro" id="IPR050345">
    <property type="entry name" value="Aliph_Amidase/BUP"/>
</dbReference>
<dbReference type="Gene3D" id="3.60.110.10">
    <property type="entry name" value="Carbon-nitrogen hydrolase"/>
    <property type="match status" value="1"/>
</dbReference>
<dbReference type="Pfam" id="PF00795">
    <property type="entry name" value="CN_hydrolase"/>
    <property type="match status" value="1"/>
</dbReference>
<dbReference type="InterPro" id="IPR036526">
    <property type="entry name" value="C-N_Hydrolase_sf"/>
</dbReference>
<name>A0A7Y9WW48_9ACTN</name>
<dbReference type="PANTHER" id="PTHR43674">
    <property type="entry name" value="NITRILASE C965.09-RELATED"/>
    <property type="match status" value="1"/>
</dbReference>
<proteinExistence type="predicted"/>
<dbReference type="GO" id="GO:0050126">
    <property type="term" value="F:N-carbamoylputrescine amidase activity"/>
    <property type="evidence" value="ECO:0007669"/>
    <property type="project" value="TreeGrafter"/>
</dbReference>
<sequence>MRPRYEVILRADHEADRPAARVDPAGGGAETRTPLRLGVAQPLCVPLDVAANARAHAAAVRAANSRVVVFPELSLTGYELDAPVVSVDDPRLAPLVEACGEAGALALAGAPVAGDHIAVLAVTGAGVTVAYRKMWLGDAEARRFRPGDAPVVLDVDGWRVGLAVCKDTGVAAHAERTAALGIDVYAAGVLESARDAAVTDQRAHRIATAHQVWVAVASFAGSTGGGYTEAAGRSGVWTPQGEVVARAGTEPGELVGTVVDASGRIS</sequence>
<dbReference type="AlphaFoldDB" id="A0A7Y9WW48"/>
<evidence type="ECO:0000313" key="4">
    <source>
        <dbReference type="Proteomes" id="UP000523545"/>
    </source>
</evidence>
<reference evidence="3 4" key="1">
    <citation type="submission" date="2020-07" db="EMBL/GenBank/DDBJ databases">
        <title>Sequencing the genomes of 1000 actinobacteria strains.</title>
        <authorList>
            <person name="Klenk H.-P."/>
        </authorList>
    </citation>
    <scope>NUCLEOTIDE SEQUENCE [LARGE SCALE GENOMIC DNA]</scope>
    <source>
        <strain evidence="3 4">DSM 45876</strain>
    </source>
</reference>
<dbReference type="PROSITE" id="PS50263">
    <property type="entry name" value="CN_HYDROLASE"/>
    <property type="match status" value="1"/>
</dbReference>
<gene>
    <name evidence="3" type="ORF">HNR22_000368</name>
</gene>
<accession>A0A7Y9WW48</accession>
<dbReference type="Proteomes" id="UP000523545">
    <property type="component" value="Unassembled WGS sequence"/>
</dbReference>
<keyword evidence="1 3" id="KW-0378">Hydrolase</keyword>
<comment type="caution">
    <text evidence="3">The sequence shown here is derived from an EMBL/GenBank/DDBJ whole genome shotgun (WGS) entry which is preliminary data.</text>
</comment>
<dbReference type="GO" id="GO:0033388">
    <property type="term" value="P:putrescine biosynthetic process from arginine"/>
    <property type="evidence" value="ECO:0007669"/>
    <property type="project" value="TreeGrafter"/>
</dbReference>
<protein>
    <submittedName>
        <fullName evidence="3">Putative amidohydrolase</fullName>
    </submittedName>
</protein>
<evidence type="ECO:0000313" key="3">
    <source>
        <dbReference type="EMBL" id="NYH40641.1"/>
    </source>
</evidence>
<dbReference type="PANTHER" id="PTHR43674:SF2">
    <property type="entry name" value="BETA-UREIDOPROPIONASE"/>
    <property type="match status" value="1"/>
</dbReference>
<dbReference type="InterPro" id="IPR003010">
    <property type="entry name" value="C-N_Hydrolase"/>
</dbReference>